<dbReference type="Proteomes" id="UP000734854">
    <property type="component" value="Unassembled WGS sequence"/>
</dbReference>
<sequence length="153" mass="16316">MLEKFDFPKGILPEGVRSYELKGDGSFTVFLASNCEFKVDGGYLLKYDSKITGKVDAGALTDLKGASVKVLFAWFSIGSVARSDAALNFYVGPLSATFPVANFEECPRCRCGFDCATAGGDKFSGNGASGSSSFKFIVDGKNRSVRESKSPSK</sequence>
<dbReference type="Gene3D" id="2.30.240.10">
    <property type="entry name" value="At5g01610-like"/>
    <property type="match status" value="1"/>
</dbReference>
<comment type="caution">
    <text evidence="1">The sequence shown here is derived from an EMBL/GenBank/DDBJ whole genome shotgun (WGS) entry which is preliminary data.</text>
</comment>
<dbReference type="InterPro" id="IPR007493">
    <property type="entry name" value="DUF538"/>
</dbReference>
<gene>
    <name evidence="1" type="ORF">ZIOFF_010918</name>
</gene>
<evidence type="ECO:0000313" key="1">
    <source>
        <dbReference type="EMBL" id="KAG6528733.1"/>
    </source>
</evidence>
<evidence type="ECO:0000313" key="2">
    <source>
        <dbReference type="Proteomes" id="UP000734854"/>
    </source>
</evidence>
<proteinExistence type="predicted"/>
<dbReference type="SUPFAM" id="SSF141562">
    <property type="entry name" value="At5g01610-like"/>
    <property type="match status" value="1"/>
</dbReference>
<protein>
    <submittedName>
        <fullName evidence="1">Uncharacterized protein</fullName>
    </submittedName>
</protein>
<dbReference type="InterPro" id="IPR036758">
    <property type="entry name" value="At5g01610-like"/>
</dbReference>
<keyword evidence="2" id="KW-1185">Reference proteome</keyword>
<dbReference type="EMBL" id="JACMSC010000003">
    <property type="protein sequence ID" value="KAG6528733.1"/>
    <property type="molecule type" value="Genomic_DNA"/>
</dbReference>
<accession>A0A8J5HJV1</accession>
<dbReference type="Pfam" id="PF04398">
    <property type="entry name" value="DUF538"/>
    <property type="match status" value="1"/>
</dbReference>
<name>A0A8J5HJV1_ZINOF</name>
<dbReference type="PANTHER" id="PTHR31676">
    <property type="entry name" value="T31J12.3 PROTEIN-RELATED"/>
    <property type="match status" value="1"/>
</dbReference>
<dbReference type="AlphaFoldDB" id="A0A8J5HJV1"/>
<reference evidence="1 2" key="1">
    <citation type="submission" date="2020-08" db="EMBL/GenBank/DDBJ databases">
        <title>Plant Genome Project.</title>
        <authorList>
            <person name="Zhang R.-G."/>
        </authorList>
    </citation>
    <scope>NUCLEOTIDE SEQUENCE [LARGE SCALE GENOMIC DNA]</scope>
    <source>
        <tissue evidence="1">Rhizome</tissue>
    </source>
</reference>
<organism evidence="1 2">
    <name type="scientific">Zingiber officinale</name>
    <name type="common">Ginger</name>
    <name type="synonym">Amomum zingiber</name>
    <dbReference type="NCBI Taxonomy" id="94328"/>
    <lineage>
        <taxon>Eukaryota</taxon>
        <taxon>Viridiplantae</taxon>
        <taxon>Streptophyta</taxon>
        <taxon>Embryophyta</taxon>
        <taxon>Tracheophyta</taxon>
        <taxon>Spermatophyta</taxon>
        <taxon>Magnoliopsida</taxon>
        <taxon>Liliopsida</taxon>
        <taxon>Zingiberales</taxon>
        <taxon>Zingiberaceae</taxon>
        <taxon>Zingiber</taxon>
    </lineage>
</organism>
<dbReference type="PANTHER" id="PTHR31676:SF27">
    <property type="entry name" value="EXPRESSED PROTEIN"/>
    <property type="match status" value="1"/>
</dbReference>